<feature type="domain" description="ATP-grasp" evidence="8">
    <location>
        <begin position="124"/>
        <end position="319"/>
    </location>
</feature>
<dbReference type="OrthoDB" id="9813261at2"/>
<keyword evidence="6" id="KW-0460">Magnesium</keyword>
<dbReference type="GO" id="GO:0046872">
    <property type="term" value="F:metal ion binding"/>
    <property type="evidence" value="ECO:0007669"/>
    <property type="project" value="UniProtKB-KW"/>
</dbReference>
<dbReference type="InterPro" id="IPR011761">
    <property type="entry name" value="ATP-grasp"/>
</dbReference>
<dbReference type="Gene3D" id="3.30.1490.20">
    <property type="entry name" value="ATP-grasp fold, A domain"/>
    <property type="match status" value="1"/>
</dbReference>
<protein>
    <recommendedName>
        <fullName evidence="4">D-alanine--D-alanine ligase</fullName>
        <ecNumber evidence="4">6.3.2.4</ecNumber>
    </recommendedName>
    <alternativeName>
        <fullName evidence="4">D-Ala-D-Ala ligase</fullName>
    </alternativeName>
    <alternativeName>
        <fullName evidence="4">D-alanylalanine synthetase</fullName>
    </alternativeName>
</protein>
<dbReference type="GO" id="GO:0005737">
    <property type="term" value="C:cytoplasm"/>
    <property type="evidence" value="ECO:0007669"/>
    <property type="project" value="UniProtKB-SubCell"/>
</dbReference>
<dbReference type="PANTHER" id="PTHR23132">
    <property type="entry name" value="D-ALANINE--D-ALANINE LIGASE"/>
    <property type="match status" value="1"/>
</dbReference>
<feature type="binding site" evidence="6">
    <location>
        <position position="288"/>
    </location>
    <ligand>
        <name>Mg(2+)</name>
        <dbReference type="ChEBI" id="CHEBI:18420"/>
        <label>2</label>
    </ligand>
</feature>
<dbReference type="InterPro" id="IPR011095">
    <property type="entry name" value="Dala_Dala_lig_C"/>
</dbReference>
<organism evidence="9 10">
    <name type="scientific">Orientia chuto str. Dubai</name>
    <dbReference type="NCBI Taxonomy" id="1359168"/>
    <lineage>
        <taxon>Bacteria</taxon>
        <taxon>Pseudomonadati</taxon>
        <taxon>Pseudomonadota</taxon>
        <taxon>Alphaproteobacteria</taxon>
        <taxon>Rickettsiales</taxon>
        <taxon>Rickettsiaceae</taxon>
        <taxon>Rickettsieae</taxon>
        <taxon>Orientia</taxon>
    </lineage>
</organism>
<reference evidence="9 10" key="1">
    <citation type="submission" date="2015-02" db="EMBL/GenBank/DDBJ databases">
        <title>Genome Sequencing of Rickettsiales.</title>
        <authorList>
            <person name="Daugherty S.C."/>
            <person name="Su Q."/>
            <person name="Abolude K."/>
            <person name="Beier-Sexton M."/>
            <person name="Carlyon J.A."/>
            <person name="Carter R."/>
            <person name="Day N.P."/>
            <person name="Dumler S.J."/>
            <person name="Dyachenko V."/>
            <person name="Godinez A."/>
            <person name="Kurtti T.J."/>
            <person name="Lichay M."/>
            <person name="Mullins K.E."/>
            <person name="Ott S."/>
            <person name="Pappas-Brown V."/>
            <person name="Paris D.H."/>
            <person name="Patel P."/>
            <person name="Richards A.L."/>
            <person name="Sadzewicz L."/>
            <person name="Sears K."/>
            <person name="Seidman D."/>
            <person name="Sengamalay N."/>
            <person name="Stenos J."/>
            <person name="Tallon L.J."/>
            <person name="Vincent G."/>
            <person name="Fraser C.M."/>
            <person name="Munderloh U."/>
            <person name="Dunning-Hotopp J.C."/>
        </authorList>
    </citation>
    <scope>NUCLEOTIDE SEQUENCE [LARGE SCALE GENOMIC DNA]</scope>
    <source>
        <strain evidence="9 10">Fuller</strain>
    </source>
</reference>
<dbReference type="EC" id="6.3.2.4" evidence="4"/>
<comment type="caution">
    <text evidence="9">The sequence shown here is derived from an EMBL/GenBank/DDBJ whole genome shotgun (WGS) entry which is preliminary data.</text>
</comment>
<dbReference type="SUPFAM" id="SSF52440">
    <property type="entry name" value="PreATP-grasp domain"/>
    <property type="match status" value="1"/>
</dbReference>
<evidence type="ECO:0000256" key="6">
    <source>
        <dbReference type="PIRSR" id="PIRSR039102-3"/>
    </source>
</evidence>
<keyword evidence="4" id="KW-0573">Peptidoglycan synthesis</keyword>
<keyword evidence="6" id="KW-0479">Metal-binding</keyword>
<dbReference type="InterPro" id="IPR016185">
    <property type="entry name" value="PreATP-grasp_dom_sf"/>
</dbReference>
<proteinExistence type="inferred from homology"/>
<dbReference type="InterPro" id="IPR005905">
    <property type="entry name" value="D_ala_D_ala"/>
</dbReference>
<dbReference type="EMBL" id="LANP01000008">
    <property type="protein sequence ID" value="KJV56562.1"/>
    <property type="molecule type" value="Genomic_DNA"/>
</dbReference>
<dbReference type="InterPro" id="IPR013815">
    <property type="entry name" value="ATP_grasp_subdomain_1"/>
</dbReference>
<comment type="pathway">
    <text evidence="4">Cell wall biogenesis; peptidoglycan biosynthesis.</text>
</comment>
<comment type="subcellular location">
    <subcellularLocation>
        <location evidence="4">Cytoplasm</location>
    </subcellularLocation>
</comment>
<evidence type="ECO:0000256" key="2">
    <source>
        <dbReference type="ARBA" id="ARBA00022598"/>
    </source>
</evidence>
<dbReference type="Proteomes" id="UP000033616">
    <property type="component" value="Unassembled WGS sequence"/>
</dbReference>
<evidence type="ECO:0000256" key="5">
    <source>
        <dbReference type="PIRSR" id="PIRSR039102-1"/>
    </source>
</evidence>
<dbReference type="Gene3D" id="3.30.470.20">
    <property type="entry name" value="ATP-grasp fold, B domain"/>
    <property type="match status" value="1"/>
</dbReference>
<feature type="binding site" evidence="6">
    <location>
        <position position="286"/>
    </location>
    <ligand>
        <name>Mg(2+)</name>
        <dbReference type="ChEBI" id="CHEBI:18420"/>
        <label>1</label>
    </ligand>
</feature>
<evidence type="ECO:0000256" key="7">
    <source>
        <dbReference type="PROSITE-ProRule" id="PRU00409"/>
    </source>
</evidence>
<dbReference type="PIRSF" id="PIRSF039102">
    <property type="entry name" value="Ddl/VanB"/>
    <property type="match status" value="1"/>
</dbReference>
<dbReference type="GO" id="GO:0009252">
    <property type="term" value="P:peptidoglycan biosynthetic process"/>
    <property type="evidence" value="ECO:0007669"/>
    <property type="project" value="UniProtKB-UniRule"/>
</dbReference>
<dbReference type="PANTHER" id="PTHR23132:SF23">
    <property type="entry name" value="D-ALANINE--D-ALANINE LIGASE B"/>
    <property type="match status" value="1"/>
</dbReference>
<dbReference type="GO" id="GO:0008716">
    <property type="term" value="F:D-alanine-D-alanine ligase activity"/>
    <property type="evidence" value="ECO:0007669"/>
    <property type="project" value="UniProtKB-UniRule"/>
</dbReference>
<evidence type="ECO:0000256" key="4">
    <source>
        <dbReference type="HAMAP-Rule" id="MF_00047"/>
    </source>
</evidence>
<dbReference type="UniPathway" id="UPA00219"/>
<evidence type="ECO:0000256" key="1">
    <source>
        <dbReference type="ARBA" id="ARBA00010871"/>
    </source>
</evidence>
<evidence type="ECO:0000313" key="10">
    <source>
        <dbReference type="Proteomes" id="UP000033616"/>
    </source>
</evidence>
<sequence>MLETKAHNLQSRNSIVEIITNSGKKHIVILYGGGSAEREVSLMSNDNVQAALIANGYQITRIDVGQDIAIKLAEIKRPYVVFNCLIGTYGEDGCIPGLLNIMNIPYTHSGVKTSATAFDKQIAKTILQFHGIKTPAWVIVSSTDNIVDDPIPRPYVIKPLQQGSSIGVKIMRTEDTFLFKDYNFQFGNKVLVEKYIKGRELQVALLDGKVLGILEIKMLKNKIFYDYQSKYNAGFAEHVMPPILSASITSQIISIAEKVYKIFDCRGPCRLECILSDIDNEVYVIELNTHPGMTSLSSYPEIAQYRGISFNTLIEKILMTAQYD</sequence>
<comment type="similarity">
    <text evidence="1 4">Belongs to the D-alanine--D-alanine ligase family.</text>
</comment>
<evidence type="ECO:0000259" key="8">
    <source>
        <dbReference type="PROSITE" id="PS50975"/>
    </source>
</evidence>
<comment type="function">
    <text evidence="4">Cell wall formation.</text>
</comment>
<dbReference type="Gene3D" id="3.40.50.20">
    <property type="match status" value="1"/>
</dbReference>
<dbReference type="STRING" id="1359168.OCHUTO_0421"/>
<keyword evidence="7" id="KW-0547">Nucleotide-binding</keyword>
<dbReference type="GO" id="GO:0071555">
    <property type="term" value="P:cell wall organization"/>
    <property type="evidence" value="ECO:0007669"/>
    <property type="project" value="UniProtKB-KW"/>
</dbReference>
<feature type="active site" evidence="5">
    <location>
        <position position="297"/>
    </location>
</feature>
<dbReference type="Pfam" id="PF07478">
    <property type="entry name" value="Dala_Dala_lig_C"/>
    <property type="match status" value="1"/>
</dbReference>
<dbReference type="NCBIfam" id="TIGR01205">
    <property type="entry name" value="D_ala_D_alaTIGR"/>
    <property type="match status" value="1"/>
</dbReference>
<keyword evidence="6" id="KW-0464">Manganese</keyword>
<dbReference type="AlphaFoldDB" id="A0A0F3MM89"/>
<evidence type="ECO:0000313" key="9">
    <source>
        <dbReference type="EMBL" id="KJV56562.1"/>
    </source>
</evidence>
<dbReference type="GO" id="GO:0005524">
    <property type="term" value="F:ATP binding"/>
    <property type="evidence" value="ECO:0007669"/>
    <property type="project" value="UniProtKB-UniRule"/>
</dbReference>
<dbReference type="HAMAP" id="MF_00047">
    <property type="entry name" value="Dala_Dala_lig"/>
    <property type="match status" value="1"/>
</dbReference>
<dbReference type="PROSITE" id="PS50975">
    <property type="entry name" value="ATP_GRASP"/>
    <property type="match status" value="1"/>
</dbReference>
<feature type="active site" evidence="5">
    <location>
        <position position="37"/>
    </location>
</feature>
<feature type="active site" evidence="5">
    <location>
        <position position="164"/>
    </location>
</feature>
<keyword evidence="2 4" id="KW-0436">Ligase</keyword>
<comment type="catalytic activity">
    <reaction evidence="4">
        <text>2 D-alanine + ATP = D-alanyl-D-alanine + ADP + phosphate + H(+)</text>
        <dbReference type="Rhea" id="RHEA:11224"/>
        <dbReference type="ChEBI" id="CHEBI:15378"/>
        <dbReference type="ChEBI" id="CHEBI:30616"/>
        <dbReference type="ChEBI" id="CHEBI:43474"/>
        <dbReference type="ChEBI" id="CHEBI:57416"/>
        <dbReference type="ChEBI" id="CHEBI:57822"/>
        <dbReference type="ChEBI" id="CHEBI:456216"/>
        <dbReference type="EC" id="6.3.2.4"/>
    </reaction>
</comment>
<keyword evidence="10" id="KW-1185">Reference proteome</keyword>
<evidence type="ECO:0000256" key="3">
    <source>
        <dbReference type="ARBA" id="ARBA00023316"/>
    </source>
</evidence>
<feature type="binding site" evidence="6">
    <location>
        <position position="286"/>
    </location>
    <ligand>
        <name>Mg(2+)</name>
        <dbReference type="ChEBI" id="CHEBI:18420"/>
        <label>2</label>
    </ligand>
</feature>
<dbReference type="GO" id="GO:0008360">
    <property type="term" value="P:regulation of cell shape"/>
    <property type="evidence" value="ECO:0007669"/>
    <property type="project" value="UniProtKB-KW"/>
</dbReference>
<keyword evidence="4" id="KW-0963">Cytoplasm</keyword>
<keyword evidence="4" id="KW-0133">Cell shape</keyword>
<dbReference type="NCBIfam" id="NF002378">
    <property type="entry name" value="PRK01372.1"/>
    <property type="match status" value="1"/>
</dbReference>
<comment type="cofactor">
    <cofactor evidence="6">
        <name>Mg(2+)</name>
        <dbReference type="ChEBI" id="CHEBI:18420"/>
    </cofactor>
    <cofactor evidence="6">
        <name>Mn(2+)</name>
        <dbReference type="ChEBI" id="CHEBI:29035"/>
    </cofactor>
    <text evidence="6">Binds 2 magnesium or manganese ions per subunit.</text>
</comment>
<keyword evidence="3 4" id="KW-0961">Cell wall biogenesis/degradation</keyword>
<accession>A0A0F3MM89</accession>
<keyword evidence="7" id="KW-0067">ATP-binding</keyword>
<dbReference type="SUPFAM" id="SSF56059">
    <property type="entry name" value="Glutathione synthetase ATP-binding domain-like"/>
    <property type="match status" value="1"/>
</dbReference>
<gene>
    <name evidence="4" type="primary">ddl</name>
    <name evidence="9" type="ORF">OCHUTO_0421</name>
</gene>
<name>A0A0F3MM89_9RICK</name>
<dbReference type="PATRIC" id="fig|1359168.3.peg.1184"/>